<dbReference type="RefSeq" id="WP_209892805.1">
    <property type="nucleotide sequence ID" value="NZ_JAGGMR010000001.1"/>
</dbReference>
<protein>
    <submittedName>
        <fullName evidence="4">Acetyl esterase/lipase</fullName>
    </submittedName>
</protein>
<comment type="caution">
    <text evidence="4">The sequence shown here is derived from an EMBL/GenBank/DDBJ whole genome shotgun (WGS) entry which is preliminary data.</text>
</comment>
<dbReference type="Gene3D" id="3.40.50.1820">
    <property type="entry name" value="alpha/beta hydrolase"/>
    <property type="match status" value="1"/>
</dbReference>
<feature type="domain" description="Dienelactone hydrolase" evidence="3">
    <location>
        <begin position="57"/>
        <end position="253"/>
    </location>
</feature>
<keyword evidence="1" id="KW-0378">Hydrolase</keyword>
<evidence type="ECO:0000313" key="5">
    <source>
        <dbReference type="Proteomes" id="UP001519325"/>
    </source>
</evidence>
<dbReference type="Pfam" id="PF01738">
    <property type="entry name" value="DLH"/>
    <property type="match status" value="1"/>
</dbReference>
<dbReference type="SUPFAM" id="SSF53474">
    <property type="entry name" value="alpha/beta-Hydrolases"/>
    <property type="match status" value="1"/>
</dbReference>
<name>A0ABS4QHZ9_9NOCA</name>
<reference evidence="4 5" key="1">
    <citation type="submission" date="2021-03" db="EMBL/GenBank/DDBJ databases">
        <title>Sequencing the genomes of 1000 actinobacteria strains.</title>
        <authorList>
            <person name="Klenk H.-P."/>
        </authorList>
    </citation>
    <scope>NUCLEOTIDE SEQUENCE [LARGE SCALE GENOMIC DNA]</scope>
    <source>
        <strain evidence="4 5">DSM 45516</strain>
    </source>
</reference>
<feature type="region of interest" description="Disordered" evidence="2">
    <location>
        <begin position="1"/>
        <end position="28"/>
    </location>
</feature>
<organism evidence="4 5">
    <name type="scientific">Nocardia goodfellowii</name>
    <dbReference type="NCBI Taxonomy" id="882446"/>
    <lineage>
        <taxon>Bacteria</taxon>
        <taxon>Bacillati</taxon>
        <taxon>Actinomycetota</taxon>
        <taxon>Actinomycetes</taxon>
        <taxon>Mycobacteriales</taxon>
        <taxon>Nocardiaceae</taxon>
        <taxon>Nocardia</taxon>
    </lineage>
</organism>
<dbReference type="EMBL" id="JAGGMR010000001">
    <property type="protein sequence ID" value="MBP2191328.1"/>
    <property type="molecule type" value="Genomic_DNA"/>
</dbReference>
<evidence type="ECO:0000256" key="2">
    <source>
        <dbReference type="SAM" id="MobiDB-lite"/>
    </source>
</evidence>
<dbReference type="InterPro" id="IPR029058">
    <property type="entry name" value="AB_hydrolase_fold"/>
</dbReference>
<evidence type="ECO:0000313" key="4">
    <source>
        <dbReference type="EMBL" id="MBP2191328.1"/>
    </source>
</evidence>
<sequence>MSTEHVELIPLWPNPSGSQPDTEPHGRSTVLSAVPGHQQLRVIRNVTQPACTVHPADPDRATGSAVIICPGGSFVVLTETATEVANRLAAQGITAFVLRYRLLPTAPSDEEFQREWASAYTMDEIKAQSRLAAEDARRAVGMVRARAAEWNLDPHRVGILGFSAGGLLTVSAATDYEPATRPDFAAPIYPPIWHEYRVPPDAPPLFLCFAADDPGENVVGGNLALHQDWRTAGHSVEMHAYAEGGHGFAEAAQGLPCDSWLDRYLEWHSRITRMEPAS</sequence>
<evidence type="ECO:0000259" key="3">
    <source>
        <dbReference type="Pfam" id="PF01738"/>
    </source>
</evidence>
<proteinExistence type="predicted"/>
<dbReference type="PANTHER" id="PTHR48081">
    <property type="entry name" value="AB HYDROLASE SUPERFAMILY PROTEIN C4A8.06C"/>
    <property type="match status" value="1"/>
</dbReference>
<dbReference type="InterPro" id="IPR050300">
    <property type="entry name" value="GDXG_lipolytic_enzyme"/>
</dbReference>
<dbReference type="PANTHER" id="PTHR48081:SF6">
    <property type="entry name" value="PEPTIDASE S9 PROLYL OLIGOPEPTIDASE CATALYTIC DOMAIN-CONTAINING PROTEIN"/>
    <property type="match status" value="1"/>
</dbReference>
<evidence type="ECO:0000256" key="1">
    <source>
        <dbReference type="ARBA" id="ARBA00022801"/>
    </source>
</evidence>
<dbReference type="InterPro" id="IPR002925">
    <property type="entry name" value="Dienelactn_hydro"/>
</dbReference>
<dbReference type="Proteomes" id="UP001519325">
    <property type="component" value="Unassembled WGS sequence"/>
</dbReference>
<keyword evidence="5" id="KW-1185">Reference proteome</keyword>
<accession>A0ABS4QHZ9</accession>
<gene>
    <name evidence="4" type="ORF">BJ987_004229</name>
</gene>